<dbReference type="Pfam" id="PF13621">
    <property type="entry name" value="Cupin_8"/>
    <property type="match status" value="1"/>
</dbReference>
<dbReference type="Proteomes" id="UP001165289">
    <property type="component" value="Unassembled WGS sequence"/>
</dbReference>
<dbReference type="Gene3D" id="1.10.287.1010">
    <property type="entry name" value="Clavaminate synthase-like"/>
    <property type="match status" value="1"/>
</dbReference>
<feature type="domain" description="JmjC" evidence="1">
    <location>
        <begin position="125"/>
        <end position="294"/>
    </location>
</feature>
<dbReference type="GO" id="GO:0005737">
    <property type="term" value="C:cytoplasm"/>
    <property type="evidence" value="ECO:0007669"/>
    <property type="project" value="TreeGrafter"/>
</dbReference>
<dbReference type="GO" id="GO:0071532">
    <property type="term" value="F:ankyrin repeat binding"/>
    <property type="evidence" value="ECO:0007669"/>
    <property type="project" value="TreeGrafter"/>
</dbReference>
<dbReference type="FunFam" id="2.60.120.10:FF:000042">
    <property type="entry name" value="Hypoxia-inducible factor 1-alpha inhibitor"/>
    <property type="match status" value="1"/>
</dbReference>
<evidence type="ECO:0000313" key="3">
    <source>
        <dbReference type="Proteomes" id="UP001165289"/>
    </source>
</evidence>
<gene>
    <name evidence="2" type="ORF">LOD99_5023</name>
</gene>
<comment type="caution">
    <text evidence="2">The sequence shown here is derived from an EMBL/GenBank/DDBJ whole genome shotgun (WGS) entry which is preliminary data.</text>
</comment>
<dbReference type="GO" id="GO:0036139">
    <property type="term" value="F:peptidyl-histidine dioxygenase activity"/>
    <property type="evidence" value="ECO:0007669"/>
    <property type="project" value="TreeGrafter"/>
</dbReference>
<dbReference type="Gene3D" id="2.60.120.10">
    <property type="entry name" value="Jelly Rolls"/>
    <property type="match status" value="1"/>
</dbReference>
<dbReference type="InterPro" id="IPR014710">
    <property type="entry name" value="RmlC-like_jellyroll"/>
</dbReference>
<evidence type="ECO:0000259" key="1">
    <source>
        <dbReference type="PROSITE" id="PS51184"/>
    </source>
</evidence>
<dbReference type="InterPro" id="IPR003347">
    <property type="entry name" value="JmjC_dom"/>
</dbReference>
<dbReference type="InterPro" id="IPR041667">
    <property type="entry name" value="Cupin_8"/>
</dbReference>
<evidence type="ECO:0000313" key="2">
    <source>
        <dbReference type="EMBL" id="KAI6651776.1"/>
    </source>
</evidence>
<dbReference type="PANTHER" id="PTHR12461:SF105">
    <property type="entry name" value="HYPOXIA-INDUCIBLE FACTOR 1-ALPHA INHIBITOR"/>
    <property type="match status" value="1"/>
</dbReference>
<organism evidence="2 3">
    <name type="scientific">Oopsacas minuta</name>
    <dbReference type="NCBI Taxonomy" id="111878"/>
    <lineage>
        <taxon>Eukaryota</taxon>
        <taxon>Metazoa</taxon>
        <taxon>Porifera</taxon>
        <taxon>Hexactinellida</taxon>
        <taxon>Hexasterophora</taxon>
        <taxon>Lyssacinosida</taxon>
        <taxon>Leucopsacidae</taxon>
        <taxon>Oopsacas</taxon>
    </lineage>
</organism>
<protein>
    <submittedName>
        <fullName evidence="2">Hypoxia-inducible factor 1-alpha inhibitor</fullName>
    </submittedName>
</protein>
<dbReference type="GO" id="GO:0005634">
    <property type="term" value="C:nucleus"/>
    <property type="evidence" value="ECO:0007669"/>
    <property type="project" value="TreeGrafter"/>
</dbReference>
<accession>A0AAV7JTP3</accession>
<name>A0AAV7JTP3_9METZ</name>
<keyword evidence="3" id="KW-1185">Reference proteome</keyword>
<reference evidence="2 3" key="1">
    <citation type="journal article" date="2023" name="BMC Biol.">
        <title>The compact genome of the sponge Oopsacas minuta (Hexactinellida) is lacking key metazoan core genes.</title>
        <authorList>
            <person name="Santini S."/>
            <person name="Schenkelaars Q."/>
            <person name="Jourda C."/>
            <person name="Duchesne M."/>
            <person name="Belahbib H."/>
            <person name="Rocher C."/>
            <person name="Selva M."/>
            <person name="Riesgo A."/>
            <person name="Vervoort M."/>
            <person name="Leys S.P."/>
            <person name="Kodjabachian L."/>
            <person name="Le Bivic A."/>
            <person name="Borchiellini C."/>
            <person name="Claverie J.M."/>
            <person name="Renard E."/>
        </authorList>
    </citation>
    <scope>NUCLEOTIDE SEQUENCE [LARGE SCALE GENOMIC DNA]</scope>
    <source>
        <strain evidence="2">SPO-2</strain>
    </source>
</reference>
<sequence>MVEDISTLYTYNFPLIPISRISVDSPELKDYLYKELPVVIEGSNLVGPALEKWDLGYLTENLGDRGLYNVMQTKGHQMFKYFDQNKVTQLKGKMEFVLEASTDEMKFQEFVKRIQLPQRGRDTYSYLQQPLNDTVGPNIFSDFRRFNWELVKRWSGDMKWGSLTNNMLLIGEPGNITPVHYDEQQNLFCQVGGEKRCLLFHPRHFDKLYPYPVYHPCDRQSKVNLRAPDLSLYPLVSQLEGMECVLSPGDVLYIPIYWWHQIESLEPDLTTSITFWFKAGSIDTISFPLSATHKVAMMRNIEKMLTEALKDPKEINELFCNIVEGRYFKEEK</sequence>
<dbReference type="GO" id="GO:0045746">
    <property type="term" value="P:negative regulation of Notch signaling pathway"/>
    <property type="evidence" value="ECO:0007669"/>
    <property type="project" value="TreeGrafter"/>
</dbReference>
<dbReference type="AlphaFoldDB" id="A0AAV7JTP3"/>
<dbReference type="PANTHER" id="PTHR12461">
    <property type="entry name" value="HYPOXIA-INDUCIBLE FACTOR 1 ALPHA INHIBITOR-RELATED"/>
    <property type="match status" value="1"/>
</dbReference>
<proteinExistence type="predicted"/>
<dbReference type="SMART" id="SM00558">
    <property type="entry name" value="JmjC"/>
    <property type="match status" value="1"/>
</dbReference>
<dbReference type="GO" id="GO:0036140">
    <property type="term" value="F:[protein]-asparagine 3-dioxygenase activity"/>
    <property type="evidence" value="ECO:0007669"/>
    <property type="project" value="TreeGrafter"/>
</dbReference>
<dbReference type="InterPro" id="IPR027452">
    <property type="entry name" value="FIH-1_dom_II"/>
</dbReference>
<dbReference type="PROSITE" id="PS51184">
    <property type="entry name" value="JMJC"/>
    <property type="match status" value="1"/>
</dbReference>
<dbReference type="EMBL" id="JAKMXF010000302">
    <property type="protein sequence ID" value="KAI6651776.1"/>
    <property type="molecule type" value="Genomic_DNA"/>
</dbReference>
<dbReference type="SUPFAM" id="SSF51197">
    <property type="entry name" value="Clavaminate synthase-like"/>
    <property type="match status" value="1"/>
</dbReference>